<evidence type="ECO:0000256" key="1">
    <source>
        <dbReference type="SAM" id="SignalP"/>
    </source>
</evidence>
<dbReference type="GeneID" id="34579907"/>
<organism evidence="3 4">
    <name type="scientific">Penicillium arizonense</name>
    <dbReference type="NCBI Taxonomy" id="1835702"/>
    <lineage>
        <taxon>Eukaryota</taxon>
        <taxon>Fungi</taxon>
        <taxon>Dikarya</taxon>
        <taxon>Ascomycota</taxon>
        <taxon>Pezizomycotina</taxon>
        <taxon>Eurotiomycetes</taxon>
        <taxon>Eurotiomycetidae</taxon>
        <taxon>Eurotiales</taxon>
        <taxon>Aspergillaceae</taxon>
        <taxon>Penicillium</taxon>
    </lineage>
</organism>
<dbReference type="Proteomes" id="UP000177622">
    <property type="component" value="Unassembled WGS sequence"/>
</dbReference>
<dbReference type="RefSeq" id="XP_022484932.1">
    <property type="nucleotide sequence ID" value="XM_022635173.1"/>
</dbReference>
<evidence type="ECO:0000259" key="2">
    <source>
        <dbReference type="Pfam" id="PF24855"/>
    </source>
</evidence>
<dbReference type="OrthoDB" id="2564812at2759"/>
<dbReference type="EMBL" id="LXJU01000021">
    <property type="protein sequence ID" value="OGE49481.1"/>
    <property type="molecule type" value="Genomic_DNA"/>
</dbReference>
<protein>
    <recommendedName>
        <fullName evidence="2">DUF7729 domain-containing protein</fullName>
    </recommendedName>
</protein>
<feature type="chain" id="PRO_5009519375" description="DUF7729 domain-containing protein" evidence="1">
    <location>
        <begin position="24"/>
        <end position="325"/>
    </location>
</feature>
<reference evidence="3 4" key="1">
    <citation type="journal article" date="2016" name="Sci. Rep.">
        <title>Penicillium arizonense, a new, genome sequenced fungal species, reveals a high chemical diversity in secreted metabolites.</title>
        <authorList>
            <person name="Grijseels S."/>
            <person name="Nielsen J.C."/>
            <person name="Randelovic M."/>
            <person name="Nielsen J."/>
            <person name="Nielsen K.F."/>
            <person name="Workman M."/>
            <person name="Frisvad J.C."/>
        </authorList>
    </citation>
    <scope>NUCLEOTIDE SEQUENCE [LARGE SCALE GENOMIC DNA]</scope>
    <source>
        <strain evidence="3 4">CBS 141311</strain>
    </source>
</reference>
<name>A0A1F5L992_PENAI</name>
<sequence>MAPLYTTLILIILLCISSIATLAQPAEASDQSEAVVPRSAWGPSGEIIADQQRSSISGEQPAHEKALQRRILTASTSSSLELPTPYDTLSYDFANSTSCINFYKKWRANSTITDCHAVSLLLANSNSFFHTLTSATATSRVLDASCSQDVSKCSAIMTSLAADLLHSDNCAEDYGNGNAVVTGTYKDLVAYEPMYRATCLTSPSTQDYCFVDAVSNSSAPDDYNVYFMPIGSALSAGAKPTCSLCLQATMDLFARWAKKDGQSLDTTYLPSAGIINAHCGAGFANTSVTVGSNRVTAGAGITIPLPGLWSATVVGLVLAILTNLP</sequence>
<dbReference type="AlphaFoldDB" id="A0A1F5L992"/>
<feature type="domain" description="DUF7729" evidence="2">
    <location>
        <begin position="81"/>
        <end position="287"/>
    </location>
</feature>
<feature type="signal peptide" evidence="1">
    <location>
        <begin position="1"/>
        <end position="23"/>
    </location>
</feature>
<keyword evidence="4" id="KW-1185">Reference proteome</keyword>
<dbReference type="PANTHER" id="PTHR39460">
    <property type="entry name" value="EXPRESSED PROTEIN"/>
    <property type="match status" value="1"/>
</dbReference>
<keyword evidence="1" id="KW-0732">Signal</keyword>
<comment type="caution">
    <text evidence="3">The sequence shown here is derived from an EMBL/GenBank/DDBJ whole genome shotgun (WGS) entry which is preliminary data.</text>
</comment>
<dbReference type="Pfam" id="PF24855">
    <property type="entry name" value="DUF7729"/>
    <property type="match status" value="1"/>
</dbReference>
<gene>
    <name evidence="3" type="ORF">PENARI_c021G02800</name>
</gene>
<proteinExistence type="predicted"/>
<dbReference type="PANTHER" id="PTHR39460:SF1">
    <property type="entry name" value="C6 TRANSCRIPTION FACTOR"/>
    <property type="match status" value="1"/>
</dbReference>
<evidence type="ECO:0000313" key="3">
    <source>
        <dbReference type="EMBL" id="OGE49481.1"/>
    </source>
</evidence>
<dbReference type="InterPro" id="IPR056146">
    <property type="entry name" value="DUF7729"/>
</dbReference>
<accession>A0A1F5L992</accession>
<evidence type="ECO:0000313" key="4">
    <source>
        <dbReference type="Proteomes" id="UP000177622"/>
    </source>
</evidence>